<evidence type="ECO:0000313" key="2">
    <source>
        <dbReference type="EMBL" id="TDK28398.1"/>
    </source>
</evidence>
<sequence length="69" mass="7717">MADEKPLDREQGKDRTPPERERDVSVWARAHGVSADDLSGGTKEGQPATATDKARERRDAEAEQVRDRD</sequence>
<feature type="compositionally biased region" description="Basic and acidic residues" evidence="1">
    <location>
        <begin position="52"/>
        <end position="69"/>
    </location>
</feature>
<keyword evidence="3" id="KW-1185">Reference proteome</keyword>
<proteinExistence type="predicted"/>
<protein>
    <submittedName>
        <fullName evidence="2">Uncharacterized protein</fullName>
    </submittedName>
</protein>
<organism evidence="2 3">
    <name type="scientific">Luteimonas aestuarii</name>
    <dbReference type="NCBI Taxonomy" id="453837"/>
    <lineage>
        <taxon>Bacteria</taxon>
        <taxon>Pseudomonadati</taxon>
        <taxon>Pseudomonadota</taxon>
        <taxon>Gammaproteobacteria</taxon>
        <taxon>Lysobacterales</taxon>
        <taxon>Lysobacteraceae</taxon>
        <taxon>Luteimonas</taxon>
    </lineage>
</organism>
<comment type="caution">
    <text evidence="2">The sequence shown here is derived from an EMBL/GenBank/DDBJ whole genome shotgun (WGS) entry which is preliminary data.</text>
</comment>
<reference evidence="2 3" key="1">
    <citation type="submission" date="2019-03" db="EMBL/GenBank/DDBJ databases">
        <title>Luteimonas zhaokaii sp.nov., isolated from the rectal contents of Plateau pika in Yushu, Qinghai Province, China.</title>
        <authorList>
            <person name="Zhang G."/>
        </authorList>
    </citation>
    <scope>NUCLEOTIDE SEQUENCE [LARGE SCALE GENOMIC DNA]</scope>
    <source>
        <strain evidence="2 3">B9</strain>
    </source>
</reference>
<dbReference type="Proteomes" id="UP000294796">
    <property type="component" value="Unassembled WGS sequence"/>
</dbReference>
<feature type="compositionally biased region" description="Basic and acidic residues" evidence="1">
    <location>
        <begin position="1"/>
        <end position="24"/>
    </location>
</feature>
<name>A0A4R5U3W8_9GAMM</name>
<gene>
    <name evidence="2" type="ORF">E2F46_00440</name>
</gene>
<dbReference type="RefSeq" id="WP_133320220.1">
    <property type="nucleotide sequence ID" value="NZ_SMTF01000001.1"/>
</dbReference>
<evidence type="ECO:0000256" key="1">
    <source>
        <dbReference type="SAM" id="MobiDB-lite"/>
    </source>
</evidence>
<feature type="region of interest" description="Disordered" evidence="1">
    <location>
        <begin position="1"/>
        <end position="69"/>
    </location>
</feature>
<accession>A0A4R5U3W8</accession>
<dbReference type="EMBL" id="SMTF01000001">
    <property type="protein sequence ID" value="TDK28398.1"/>
    <property type="molecule type" value="Genomic_DNA"/>
</dbReference>
<dbReference type="AlphaFoldDB" id="A0A4R5U3W8"/>
<evidence type="ECO:0000313" key="3">
    <source>
        <dbReference type="Proteomes" id="UP000294796"/>
    </source>
</evidence>